<evidence type="ECO:0000313" key="1">
    <source>
        <dbReference type="EMBL" id="MPM75239.1"/>
    </source>
</evidence>
<dbReference type="AlphaFoldDB" id="A0A645CE50"/>
<reference evidence="1" key="1">
    <citation type="submission" date="2019-08" db="EMBL/GenBank/DDBJ databases">
        <authorList>
            <person name="Kucharzyk K."/>
            <person name="Murdoch R.W."/>
            <person name="Higgins S."/>
            <person name="Loffler F."/>
        </authorList>
    </citation>
    <scope>NUCLEOTIDE SEQUENCE</scope>
</reference>
<gene>
    <name evidence="1" type="ORF">SDC9_122231</name>
</gene>
<organism evidence="1">
    <name type="scientific">bioreactor metagenome</name>
    <dbReference type="NCBI Taxonomy" id="1076179"/>
    <lineage>
        <taxon>unclassified sequences</taxon>
        <taxon>metagenomes</taxon>
        <taxon>ecological metagenomes</taxon>
    </lineage>
</organism>
<accession>A0A645CE50</accession>
<sequence>MHIATRAEVAAGADQHHRLHILRPLELVKQVAQLGVGIKRQRILALRTIESDGCHAILHLPLEMCGPIARQQLVIASLQRWIDCIFAHVCLQKSGSHDFATSDGYGLPGNT</sequence>
<protein>
    <submittedName>
        <fullName evidence="1">Uncharacterized protein</fullName>
    </submittedName>
</protein>
<dbReference type="EMBL" id="VSSQ01026493">
    <property type="protein sequence ID" value="MPM75239.1"/>
    <property type="molecule type" value="Genomic_DNA"/>
</dbReference>
<proteinExistence type="predicted"/>
<name>A0A645CE50_9ZZZZ</name>
<comment type="caution">
    <text evidence="1">The sequence shown here is derived from an EMBL/GenBank/DDBJ whole genome shotgun (WGS) entry which is preliminary data.</text>
</comment>